<proteinExistence type="predicted"/>
<evidence type="ECO:0000256" key="1">
    <source>
        <dbReference type="SAM" id="MobiDB-lite"/>
    </source>
</evidence>
<reference evidence="2" key="1">
    <citation type="submission" date="2019-08" db="EMBL/GenBank/DDBJ databases">
        <authorList>
            <person name="Kucharzyk K."/>
            <person name="Murdoch R.W."/>
            <person name="Higgins S."/>
            <person name="Loffler F."/>
        </authorList>
    </citation>
    <scope>NUCLEOTIDE SEQUENCE</scope>
</reference>
<feature type="region of interest" description="Disordered" evidence="1">
    <location>
        <begin position="1"/>
        <end position="21"/>
    </location>
</feature>
<accession>A0A645DEA2</accession>
<protein>
    <submittedName>
        <fullName evidence="2">Uncharacterized protein</fullName>
    </submittedName>
</protein>
<name>A0A645DEA2_9ZZZZ</name>
<dbReference type="EMBL" id="VSSQ01035517">
    <property type="protein sequence ID" value="MPM87754.1"/>
    <property type="molecule type" value="Genomic_DNA"/>
</dbReference>
<dbReference type="AlphaFoldDB" id="A0A645DEA2"/>
<sequence>MFAESQVEIHRDGQNGNDNHIQRIHLSKDRWEPSHFRRLIDDANRVGAKRVFPKSNEVTRQLNGDIVHHQREQGFVCIPACLKHGGNRTPDAAGHHAAKEHDHNQRKTRQRPAKVDHAGGSGEPADQNLSFRADVPETHFERRCEANRDAKEHHNITNGHPNALVGTKRSLEHCRVNLQWV</sequence>
<gene>
    <name evidence="2" type="ORF">SDC9_134854</name>
</gene>
<evidence type="ECO:0000313" key="2">
    <source>
        <dbReference type="EMBL" id="MPM87754.1"/>
    </source>
</evidence>
<feature type="region of interest" description="Disordered" evidence="1">
    <location>
        <begin position="88"/>
        <end position="133"/>
    </location>
</feature>
<comment type="caution">
    <text evidence="2">The sequence shown here is derived from an EMBL/GenBank/DDBJ whole genome shotgun (WGS) entry which is preliminary data.</text>
</comment>
<organism evidence="2">
    <name type="scientific">bioreactor metagenome</name>
    <dbReference type="NCBI Taxonomy" id="1076179"/>
    <lineage>
        <taxon>unclassified sequences</taxon>
        <taxon>metagenomes</taxon>
        <taxon>ecological metagenomes</taxon>
    </lineage>
</organism>
<feature type="compositionally biased region" description="Basic and acidic residues" evidence="1">
    <location>
        <begin position="93"/>
        <end position="105"/>
    </location>
</feature>